<sequence>MKNRIKQTLVFILALALTAGLLTGCGKGDTKDDNAGKGRYIEKDIELPFKDGEGGISFSKSKDGNPLLFGSKGSEINRYEYKDGEWKETPVKWIAELYQDHPPYLVDMEETADGTQVLLSVNMETQQFQLALGKEGGAGEALDAAYFKQETEYGTSMIADLLVDDAGNYWLQDMYQEKIVILSPDTLETVSEIQTIQSVSNTQKLMAKGSDGIVAVNTEEGIYTLYQSGSLAKKGTLKQENGEQGQLCSDGSNWYTVSKDGISRKQSGNDISEIVMEGSMGAMGSPVNSPVSVVMGNKEDFYVLYSQDKVGTNILEYYVFDPSIPSVPEKTLKVFGLSENDTVRQAIIRFQKKHTDVKVEFHTSGKTAGEVSTDDIRTLNTELLSGNGADVLLLDGLPVDSYIEKGVLEDLTDLAADLTGQDSYLEEILKNTAQSGGKIYGMPLKFKIPILFGDEEVKAALESIDTLQAYMDANPDASVFGVADYDYIRNFLFQLYQGEIVDPDGKIDQARLVQLLELESKISVNARAAEFEGEEYNTSYEYVPGPFDNIMGAGIMKYPDAVSTEEISSVQNMILPYAMMRELNVKPSAVQNMYNPVGVVGINESSGAKDLAEDFVKYLFSEEIQSAQLDDGFPVMESAMEGLAAEVDSEYANSFTMMSSTKIGDDIVEISATYPSAEEVDQLMELGQSLTKPVNQDRVVWNIYQETADKYLEGSIDATKAAETIAQKVDTYLAE</sequence>
<dbReference type="Gene3D" id="3.40.190.10">
    <property type="entry name" value="Periplasmic binding protein-like II"/>
    <property type="match status" value="1"/>
</dbReference>
<reference evidence="7 8" key="1">
    <citation type="submission" date="2015-09" db="EMBL/GenBank/DDBJ databases">
        <authorList>
            <consortium name="Pathogen Informatics"/>
        </authorList>
    </citation>
    <scope>NUCLEOTIDE SEQUENCE [LARGE SCALE GENOMIC DNA]</scope>
    <source>
        <strain evidence="7 8">2789STDY5834876</strain>
    </source>
</reference>
<dbReference type="InterPro" id="IPR006059">
    <property type="entry name" value="SBP"/>
</dbReference>
<gene>
    <name evidence="7" type="ORF">ERS852491_03095</name>
</gene>
<feature type="signal peptide" evidence="6">
    <location>
        <begin position="1"/>
        <end position="24"/>
    </location>
</feature>
<proteinExistence type="predicted"/>
<evidence type="ECO:0000256" key="3">
    <source>
        <dbReference type="ARBA" id="ARBA00023136"/>
    </source>
</evidence>
<dbReference type="SUPFAM" id="SSF63829">
    <property type="entry name" value="Calcium-dependent phosphotriesterase"/>
    <property type="match status" value="1"/>
</dbReference>
<protein>
    <submittedName>
        <fullName evidence="7">Maltose-binding periplasmic proteins/domains</fullName>
    </submittedName>
</protein>
<evidence type="ECO:0000313" key="8">
    <source>
        <dbReference type="Proteomes" id="UP000095544"/>
    </source>
</evidence>
<dbReference type="AlphaFoldDB" id="A0A174HHK6"/>
<keyword evidence="1" id="KW-1003">Cell membrane</keyword>
<feature type="chain" id="PRO_5039024119" evidence="6">
    <location>
        <begin position="25"/>
        <end position="735"/>
    </location>
</feature>
<evidence type="ECO:0000256" key="6">
    <source>
        <dbReference type="SAM" id="SignalP"/>
    </source>
</evidence>
<dbReference type="Pfam" id="PF01547">
    <property type="entry name" value="SBP_bac_1"/>
    <property type="match status" value="1"/>
</dbReference>
<keyword evidence="3" id="KW-0472">Membrane</keyword>
<evidence type="ECO:0000256" key="4">
    <source>
        <dbReference type="ARBA" id="ARBA00023139"/>
    </source>
</evidence>
<dbReference type="InterPro" id="IPR050490">
    <property type="entry name" value="Bact_solute-bd_prot1"/>
</dbReference>
<dbReference type="PANTHER" id="PTHR43649">
    <property type="entry name" value="ARABINOSE-BINDING PROTEIN-RELATED"/>
    <property type="match status" value="1"/>
</dbReference>
<keyword evidence="2 6" id="KW-0732">Signal</keyword>
<dbReference type="STRING" id="39482.ERS852491_03095"/>
<evidence type="ECO:0000256" key="5">
    <source>
        <dbReference type="ARBA" id="ARBA00023288"/>
    </source>
</evidence>
<dbReference type="EMBL" id="CYZU01000030">
    <property type="protein sequence ID" value="CUO72395.1"/>
    <property type="molecule type" value="Genomic_DNA"/>
</dbReference>
<accession>A0A174HHK6</accession>
<evidence type="ECO:0000256" key="1">
    <source>
        <dbReference type="ARBA" id="ARBA00022475"/>
    </source>
</evidence>
<keyword evidence="4" id="KW-0564">Palmitate</keyword>
<organism evidence="7 8">
    <name type="scientific">Faecalicatena contorta</name>
    <dbReference type="NCBI Taxonomy" id="39482"/>
    <lineage>
        <taxon>Bacteria</taxon>
        <taxon>Bacillati</taxon>
        <taxon>Bacillota</taxon>
        <taxon>Clostridia</taxon>
        <taxon>Lachnospirales</taxon>
        <taxon>Lachnospiraceae</taxon>
        <taxon>Faecalicatena</taxon>
    </lineage>
</organism>
<evidence type="ECO:0000256" key="2">
    <source>
        <dbReference type="ARBA" id="ARBA00022729"/>
    </source>
</evidence>
<name>A0A174HHK6_9FIRM</name>
<dbReference type="SUPFAM" id="SSF53850">
    <property type="entry name" value="Periplasmic binding protein-like II"/>
    <property type="match status" value="1"/>
</dbReference>
<dbReference type="Proteomes" id="UP000095544">
    <property type="component" value="Unassembled WGS sequence"/>
</dbReference>
<dbReference type="OrthoDB" id="2081033at2"/>
<keyword evidence="5" id="KW-0449">Lipoprotein</keyword>
<dbReference type="RefSeq" id="WP_055154042.1">
    <property type="nucleotide sequence ID" value="NZ_CAXVKP010000040.1"/>
</dbReference>
<dbReference type="PANTHER" id="PTHR43649:SF33">
    <property type="entry name" value="POLYGALACTURONAN_RHAMNOGALACTURONAN-BINDING PROTEIN YTCQ"/>
    <property type="match status" value="1"/>
</dbReference>
<evidence type="ECO:0000313" key="7">
    <source>
        <dbReference type="EMBL" id="CUO72395.1"/>
    </source>
</evidence>
<dbReference type="PROSITE" id="PS51257">
    <property type="entry name" value="PROKAR_LIPOPROTEIN"/>
    <property type="match status" value="1"/>
</dbReference>